<feature type="region of interest" description="Disordered" evidence="1">
    <location>
        <begin position="119"/>
        <end position="148"/>
    </location>
</feature>
<dbReference type="Proteomes" id="UP000572377">
    <property type="component" value="Unassembled WGS sequence"/>
</dbReference>
<evidence type="ECO:0000256" key="1">
    <source>
        <dbReference type="SAM" id="MobiDB-lite"/>
    </source>
</evidence>
<feature type="chain" id="PRO_5033017125" evidence="2">
    <location>
        <begin position="22"/>
        <end position="148"/>
    </location>
</feature>
<name>A0A849L1R7_9RHOB</name>
<feature type="domain" description="PRC-barrel" evidence="3">
    <location>
        <begin position="35"/>
        <end position="108"/>
    </location>
</feature>
<dbReference type="InterPro" id="IPR011033">
    <property type="entry name" value="PRC_barrel-like_sf"/>
</dbReference>
<comment type="caution">
    <text evidence="4">The sequence shown here is derived from an EMBL/GenBank/DDBJ whole genome shotgun (WGS) entry which is preliminary data.</text>
</comment>
<keyword evidence="5" id="KW-1185">Reference proteome</keyword>
<dbReference type="InterPro" id="IPR027275">
    <property type="entry name" value="PRC-brl_dom"/>
</dbReference>
<dbReference type="Gene3D" id="2.30.30.240">
    <property type="entry name" value="PRC-barrel domain"/>
    <property type="match status" value="1"/>
</dbReference>
<accession>A0A849L1R7</accession>
<feature type="signal peptide" evidence="2">
    <location>
        <begin position="1"/>
        <end position="21"/>
    </location>
</feature>
<reference evidence="4 5" key="1">
    <citation type="submission" date="2020-05" db="EMBL/GenBank/DDBJ databases">
        <title>Gimesia benthica sp. nov., a novel planctomycete isolated from a deep-sea water sample of the Northwest Indian Ocean.</title>
        <authorList>
            <person name="Wang J."/>
            <person name="Ruan C."/>
            <person name="Song L."/>
            <person name="Zhu Y."/>
            <person name="Li A."/>
            <person name="Zheng X."/>
            <person name="Wang L."/>
            <person name="Lu Z."/>
            <person name="Huang Y."/>
            <person name="Du W."/>
            <person name="Zhou Y."/>
            <person name="Huang L."/>
            <person name="Dai X."/>
        </authorList>
    </citation>
    <scope>NUCLEOTIDE SEQUENCE [LARGE SCALE GENOMIC DNA]</scope>
    <source>
        <strain evidence="4 5">YYQ-30</strain>
    </source>
</reference>
<evidence type="ECO:0000259" key="3">
    <source>
        <dbReference type="Pfam" id="PF05239"/>
    </source>
</evidence>
<keyword evidence="2" id="KW-0732">Signal</keyword>
<dbReference type="PANTHER" id="PTHR36505:SF1">
    <property type="entry name" value="BLR1072 PROTEIN"/>
    <property type="match status" value="1"/>
</dbReference>
<dbReference type="RefSeq" id="WP_171323774.1">
    <property type="nucleotide sequence ID" value="NZ_JABFBC010000001.1"/>
</dbReference>
<sequence>MKRLTLTTALALPLIAAPILAQDAIVENMDPVELRGDWIIGSTVTSPQEETIGSIVDVVFDQEEGRINAAIVSVGGFLGFGAKQIAVDWQELQIDYDGNDVTLDLTREEAELAPEYAFRDRQSAPAPEPMMDGGTTGTGGMGGGTGGL</sequence>
<evidence type="ECO:0000313" key="4">
    <source>
        <dbReference type="EMBL" id="NNU80210.1"/>
    </source>
</evidence>
<protein>
    <submittedName>
        <fullName evidence="4">PRC-barrel domain-containing protein</fullName>
    </submittedName>
</protein>
<dbReference type="EMBL" id="JABFBC010000001">
    <property type="protein sequence ID" value="NNU80210.1"/>
    <property type="molecule type" value="Genomic_DNA"/>
</dbReference>
<evidence type="ECO:0000313" key="5">
    <source>
        <dbReference type="Proteomes" id="UP000572377"/>
    </source>
</evidence>
<feature type="compositionally biased region" description="Gly residues" evidence="1">
    <location>
        <begin position="134"/>
        <end position="148"/>
    </location>
</feature>
<evidence type="ECO:0000256" key="2">
    <source>
        <dbReference type="SAM" id="SignalP"/>
    </source>
</evidence>
<dbReference type="SUPFAM" id="SSF50346">
    <property type="entry name" value="PRC-barrel domain"/>
    <property type="match status" value="1"/>
</dbReference>
<dbReference type="PANTHER" id="PTHR36505">
    <property type="entry name" value="BLR1072 PROTEIN"/>
    <property type="match status" value="1"/>
</dbReference>
<dbReference type="AlphaFoldDB" id="A0A849L1R7"/>
<organism evidence="4 5">
    <name type="scientific">Halovulum dunhuangense</name>
    <dbReference type="NCBI Taxonomy" id="1505036"/>
    <lineage>
        <taxon>Bacteria</taxon>
        <taxon>Pseudomonadati</taxon>
        <taxon>Pseudomonadota</taxon>
        <taxon>Alphaproteobacteria</taxon>
        <taxon>Rhodobacterales</taxon>
        <taxon>Paracoccaceae</taxon>
        <taxon>Halovulum</taxon>
    </lineage>
</organism>
<proteinExistence type="predicted"/>
<gene>
    <name evidence="4" type="ORF">HMH01_07130</name>
</gene>
<dbReference type="Pfam" id="PF05239">
    <property type="entry name" value="PRC"/>
    <property type="match status" value="1"/>
</dbReference>